<keyword evidence="2" id="KW-0812">Transmembrane</keyword>
<sequence length="231" mass="26902">MFDLDSLVIVFFIFFYSVFNSLITIIILKYYYCPQQQNNNGRMFTKEDVDHLLENQKNEILKNFSNEKAILSKENEDIQFKLEKKQNKISKLNGLVSDLNNIMKDVLGKPLSVPETTKLKNALEENEKLKKEMFEVEQKNSQLNNEVQVQIKKFNALKGHAQSRLENASEQLSEIKKVAKKEILELSLKLKDSESKLALKNKQYDDMAKSREEFFSKAPIDNNKESSKESH</sequence>
<dbReference type="RefSeq" id="XP_003284784.1">
    <property type="nucleotide sequence ID" value="XM_003284736.1"/>
</dbReference>
<dbReference type="AlphaFoldDB" id="F0ZBL3"/>
<dbReference type="InParanoid" id="F0ZBL3"/>
<gene>
    <name evidence="3" type="ORF">DICPUDRAFT_148629</name>
</gene>
<evidence type="ECO:0000256" key="1">
    <source>
        <dbReference type="SAM" id="Coils"/>
    </source>
</evidence>
<keyword evidence="1" id="KW-0175">Coiled coil</keyword>
<feature type="transmembrane region" description="Helical" evidence="2">
    <location>
        <begin position="7"/>
        <end position="32"/>
    </location>
</feature>
<protein>
    <submittedName>
        <fullName evidence="3">Uncharacterized protein</fullName>
    </submittedName>
</protein>
<dbReference type="VEuPathDB" id="AmoebaDB:DICPUDRAFT_148629"/>
<evidence type="ECO:0000313" key="4">
    <source>
        <dbReference type="Proteomes" id="UP000001064"/>
    </source>
</evidence>
<feature type="coiled-coil region" evidence="1">
    <location>
        <begin position="68"/>
        <end position="196"/>
    </location>
</feature>
<organism evidence="3 4">
    <name type="scientific">Dictyostelium purpureum</name>
    <name type="common">Slime mold</name>
    <dbReference type="NCBI Taxonomy" id="5786"/>
    <lineage>
        <taxon>Eukaryota</taxon>
        <taxon>Amoebozoa</taxon>
        <taxon>Evosea</taxon>
        <taxon>Eumycetozoa</taxon>
        <taxon>Dictyostelia</taxon>
        <taxon>Dictyosteliales</taxon>
        <taxon>Dictyosteliaceae</taxon>
        <taxon>Dictyostelium</taxon>
    </lineage>
</organism>
<keyword evidence="4" id="KW-1185">Reference proteome</keyword>
<keyword evidence="2" id="KW-0472">Membrane</keyword>
<dbReference type="GeneID" id="10506837"/>
<dbReference type="EMBL" id="GL870971">
    <property type="protein sequence ID" value="EGC38688.1"/>
    <property type="molecule type" value="Genomic_DNA"/>
</dbReference>
<keyword evidence="2" id="KW-1133">Transmembrane helix</keyword>
<proteinExistence type="predicted"/>
<name>F0ZBL3_DICPU</name>
<accession>F0ZBL3</accession>
<reference evidence="4" key="1">
    <citation type="journal article" date="2011" name="Genome Biol.">
        <title>Comparative genomics of the social amoebae Dictyostelium discoideum and Dictyostelium purpureum.</title>
        <authorList>
            <consortium name="US DOE Joint Genome Institute (JGI-PGF)"/>
            <person name="Sucgang R."/>
            <person name="Kuo A."/>
            <person name="Tian X."/>
            <person name="Salerno W."/>
            <person name="Parikh A."/>
            <person name="Feasley C.L."/>
            <person name="Dalin E."/>
            <person name="Tu H."/>
            <person name="Huang E."/>
            <person name="Barry K."/>
            <person name="Lindquist E."/>
            <person name="Shapiro H."/>
            <person name="Bruce D."/>
            <person name="Schmutz J."/>
            <person name="Salamov A."/>
            <person name="Fey P."/>
            <person name="Gaudet P."/>
            <person name="Anjard C."/>
            <person name="Babu M.M."/>
            <person name="Basu S."/>
            <person name="Bushmanova Y."/>
            <person name="van der Wel H."/>
            <person name="Katoh-Kurasawa M."/>
            <person name="Dinh C."/>
            <person name="Coutinho P.M."/>
            <person name="Saito T."/>
            <person name="Elias M."/>
            <person name="Schaap P."/>
            <person name="Kay R.R."/>
            <person name="Henrissat B."/>
            <person name="Eichinger L."/>
            <person name="Rivero F."/>
            <person name="Putnam N.H."/>
            <person name="West C.M."/>
            <person name="Loomis W.F."/>
            <person name="Chisholm R.L."/>
            <person name="Shaulsky G."/>
            <person name="Strassmann J.E."/>
            <person name="Queller D.C."/>
            <person name="Kuspa A."/>
            <person name="Grigoriev I.V."/>
        </authorList>
    </citation>
    <scope>NUCLEOTIDE SEQUENCE [LARGE SCALE GENOMIC DNA]</scope>
    <source>
        <strain evidence="4">QSDP1</strain>
    </source>
</reference>
<evidence type="ECO:0000313" key="3">
    <source>
        <dbReference type="EMBL" id="EGC38688.1"/>
    </source>
</evidence>
<dbReference type="KEGG" id="dpp:DICPUDRAFT_148629"/>
<evidence type="ECO:0000256" key="2">
    <source>
        <dbReference type="SAM" id="Phobius"/>
    </source>
</evidence>
<dbReference type="Proteomes" id="UP000001064">
    <property type="component" value="Unassembled WGS sequence"/>
</dbReference>
<dbReference type="OrthoDB" id="21492at2759"/>